<organism evidence="2 3">
    <name type="scientific">Colletotrichum spaethianum</name>
    <dbReference type="NCBI Taxonomy" id="700344"/>
    <lineage>
        <taxon>Eukaryota</taxon>
        <taxon>Fungi</taxon>
        <taxon>Dikarya</taxon>
        <taxon>Ascomycota</taxon>
        <taxon>Pezizomycotina</taxon>
        <taxon>Sordariomycetes</taxon>
        <taxon>Hypocreomycetidae</taxon>
        <taxon>Glomerellales</taxon>
        <taxon>Glomerellaceae</taxon>
        <taxon>Colletotrichum</taxon>
        <taxon>Colletotrichum spaethianum species complex</taxon>
    </lineage>
</organism>
<feature type="compositionally biased region" description="Polar residues" evidence="1">
    <location>
        <begin position="180"/>
        <end position="195"/>
    </location>
</feature>
<protein>
    <submittedName>
        <fullName evidence="2">Uncharacterized protein</fullName>
    </submittedName>
</protein>
<evidence type="ECO:0000313" key="3">
    <source>
        <dbReference type="Proteomes" id="UP001055115"/>
    </source>
</evidence>
<feature type="compositionally biased region" description="Basic residues" evidence="1">
    <location>
        <begin position="200"/>
        <end position="210"/>
    </location>
</feature>
<evidence type="ECO:0000313" key="2">
    <source>
        <dbReference type="EMBL" id="GKT48295.1"/>
    </source>
</evidence>
<feature type="compositionally biased region" description="Polar residues" evidence="1">
    <location>
        <begin position="107"/>
        <end position="121"/>
    </location>
</feature>
<proteinExistence type="predicted"/>
<feature type="region of interest" description="Disordered" evidence="1">
    <location>
        <begin position="292"/>
        <end position="317"/>
    </location>
</feature>
<gene>
    <name evidence="2" type="ORF">ColSpa_08476</name>
</gene>
<sequence>MDRKIPVKDGKQSRQAKKAKAQIEADSDEELREKQRLRHQWAPCEIHYVKCDSCEELAADQVAHQMCAVCAIAICHDCVAAGNMKLYPTHPQRSIGELDWKPRSITSASHGAAQVSNSAPGTGSGGRCNPASATPVLRRPASLAGSSSTGSNKHNLKSSSFRNGKNKATAGLGSCDGPKQIQTVLTRNQNSSLNLSTPTKKPKKPSKKKIILSESDSDLEYEMDAHSTNSPDNEYIPRADLSRKASASSKKSVNETESVGTPASNTPVAAIGLANSRPVRAATIQTYEKMRQANVKKQRDAEEPNAALGEDQNAKSGLKMADSAQSLHLIPQLPSAKNLPRGAKTNGHAQQGTVEGANAYLHAPEHAQQAAGYDFKNHTQVYQHKGLPQLHPGAGFRAQTKATESLAPAVASDDEKRAAAAAAEETPAPKRQNTSSQYFAPISKAELSATSSKAIKKAEASTREAAPKTTLAEHDASRAFVTAGLDDLAAAIEHKVRLRLSLTGVRNTQDAEIELRNAVHGAWVSNMALTRIKRADGNLAAMQLLRGYANLVMMKLQMNGTGLLKNWIDATEKEMQDSAPFVPNELRIQTVEPAAQQGLTFKIGETDVFMANILAGMKNSSR</sequence>
<evidence type="ECO:0000256" key="1">
    <source>
        <dbReference type="SAM" id="MobiDB-lite"/>
    </source>
</evidence>
<keyword evidence="3" id="KW-1185">Reference proteome</keyword>
<accession>A0AA37P9W3</accession>
<dbReference type="Proteomes" id="UP001055115">
    <property type="component" value="Unassembled WGS sequence"/>
</dbReference>
<dbReference type="AlphaFoldDB" id="A0AA37P9W3"/>
<feature type="compositionally biased region" description="Basic and acidic residues" evidence="1">
    <location>
        <begin position="1"/>
        <end position="12"/>
    </location>
</feature>
<feature type="region of interest" description="Disordered" evidence="1">
    <location>
        <begin position="399"/>
        <end position="439"/>
    </location>
</feature>
<feature type="compositionally biased region" description="Polar residues" evidence="1">
    <location>
        <begin position="144"/>
        <end position="163"/>
    </location>
</feature>
<dbReference type="CDD" id="cd19757">
    <property type="entry name" value="Bbox1"/>
    <property type="match status" value="1"/>
</dbReference>
<feature type="compositionally biased region" description="Polar residues" evidence="1">
    <location>
        <begin position="255"/>
        <end position="266"/>
    </location>
</feature>
<feature type="region of interest" description="Disordered" evidence="1">
    <location>
        <begin position="107"/>
        <end position="266"/>
    </location>
</feature>
<dbReference type="RefSeq" id="XP_049130645.1">
    <property type="nucleotide sequence ID" value="XM_049274688.1"/>
</dbReference>
<reference evidence="2 3" key="1">
    <citation type="submission" date="2022-03" db="EMBL/GenBank/DDBJ databases">
        <title>Genome data of Colletotrichum spp.</title>
        <authorList>
            <person name="Utami Y.D."/>
            <person name="Hiruma K."/>
        </authorList>
    </citation>
    <scope>NUCLEOTIDE SEQUENCE [LARGE SCALE GENOMIC DNA]</scope>
    <source>
        <strain evidence="2 3">MAFF 239500</strain>
    </source>
</reference>
<name>A0AA37P9W3_9PEZI</name>
<dbReference type="EMBL" id="BQXU01000023">
    <property type="protein sequence ID" value="GKT48295.1"/>
    <property type="molecule type" value="Genomic_DNA"/>
</dbReference>
<feature type="region of interest" description="Disordered" evidence="1">
    <location>
        <begin position="1"/>
        <end position="29"/>
    </location>
</feature>
<dbReference type="GeneID" id="73329278"/>
<comment type="caution">
    <text evidence="2">The sequence shown here is derived from an EMBL/GenBank/DDBJ whole genome shotgun (WGS) entry which is preliminary data.</text>
</comment>